<organism evidence="2 3">
    <name type="scientific">Paenibacillus algicola</name>
    <dbReference type="NCBI Taxonomy" id="2565926"/>
    <lineage>
        <taxon>Bacteria</taxon>
        <taxon>Bacillati</taxon>
        <taxon>Bacillota</taxon>
        <taxon>Bacilli</taxon>
        <taxon>Bacillales</taxon>
        <taxon>Paenibacillaceae</taxon>
        <taxon>Paenibacillus</taxon>
    </lineage>
</organism>
<accession>A0A4V1G401</accession>
<dbReference type="InterPro" id="IPR033469">
    <property type="entry name" value="CYTH-like_dom_sf"/>
</dbReference>
<dbReference type="Gene3D" id="2.40.320.10">
    <property type="entry name" value="Hypothetical Protein Pfu-838710-001"/>
    <property type="match status" value="1"/>
</dbReference>
<keyword evidence="3" id="KW-1185">Reference proteome</keyword>
<dbReference type="PANTHER" id="PTHR40114">
    <property type="entry name" value="SLR0698 PROTEIN"/>
    <property type="match status" value="1"/>
</dbReference>
<feature type="active site" description="Proton acceptor" evidence="1">
    <location>
        <position position="36"/>
    </location>
</feature>
<dbReference type="KEGG" id="palo:E6C60_2261"/>
<sequence>MHMEIEKKFLLDQDPEELIRDGSLQPRRKQCIEQTYLALDGDQELRVRKLEDLQTGLLEYTHTFKRGWGIAREEVEIAISEGLYEQVIEAHQAIPLIKTRLTAVWNGQVVEIDEYTQLQLRVIEVEFSSLEEAERFEPPVWFGPDISQDKQYSNKKVWRELQNKKSPTE</sequence>
<protein>
    <submittedName>
        <fullName evidence="2">Adenylate cyclase</fullName>
    </submittedName>
</protein>
<dbReference type="SUPFAM" id="SSF55154">
    <property type="entry name" value="CYTH-like phosphatases"/>
    <property type="match status" value="1"/>
</dbReference>
<dbReference type="PANTHER" id="PTHR40114:SF1">
    <property type="entry name" value="SLR0698 PROTEIN"/>
    <property type="match status" value="1"/>
</dbReference>
<proteinExistence type="predicted"/>
<reference evidence="2 3" key="1">
    <citation type="submission" date="2019-05" db="EMBL/GenBank/DDBJ databases">
        <authorList>
            <person name="Chen C."/>
        </authorList>
    </citation>
    <scope>NUCLEOTIDE SEQUENCE [LARGE SCALE GENOMIC DNA]</scope>
    <source>
        <strain evidence="2 3">HB172198</strain>
    </source>
</reference>
<dbReference type="RefSeq" id="WP_138225918.1">
    <property type="nucleotide sequence ID" value="NZ_CP040396.1"/>
</dbReference>
<dbReference type="EMBL" id="CP040396">
    <property type="protein sequence ID" value="QCT02974.1"/>
    <property type="molecule type" value="Genomic_DNA"/>
</dbReference>
<evidence type="ECO:0000313" key="3">
    <source>
        <dbReference type="Proteomes" id="UP000300879"/>
    </source>
</evidence>
<dbReference type="AlphaFoldDB" id="A0A4V1G401"/>
<gene>
    <name evidence="2" type="ORF">E6C60_2261</name>
</gene>
<evidence type="ECO:0000313" key="2">
    <source>
        <dbReference type="EMBL" id="QCT02974.1"/>
    </source>
</evidence>
<dbReference type="Proteomes" id="UP000300879">
    <property type="component" value="Chromosome"/>
</dbReference>
<dbReference type="OrthoDB" id="9805588at2"/>
<dbReference type="InterPro" id="IPR012042">
    <property type="entry name" value="NeuTTM/CthTTM-like"/>
</dbReference>
<dbReference type="PIRSF" id="PIRSF016487">
    <property type="entry name" value="CYTH_UCP016487"/>
    <property type="match status" value="1"/>
</dbReference>
<evidence type="ECO:0000256" key="1">
    <source>
        <dbReference type="PIRSR" id="PIRSR016487-1"/>
    </source>
</evidence>
<name>A0A4V1G401_9BACL</name>